<evidence type="ECO:0000313" key="3">
    <source>
        <dbReference type="Proteomes" id="UP000040576"/>
    </source>
</evidence>
<dbReference type="PROSITE" id="PS50965">
    <property type="entry name" value="NERD"/>
    <property type="match status" value="1"/>
</dbReference>
<dbReference type="GO" id="GO:0005694">
    <property type="term" value="C:chromosome"/>
    <property type="evidence" value="ECO:0007669"/>
    <property type="project" value="InterPro"/>
</dbReference>
<name>A0A090IUE5_9BACI</name>
<gene>
    <name evidence="2" type="ORF">BT1A1_1878</name>
</gene>
<evidence type="ECO:0000259" key="1">
    <source>
        <dbReference type="PROSITE" id="PS50965"/>
    </source>
</evidence>
<dbReference type="Gene3D" id="3.30.65.10">
    <property type="entry name" value="Bacterial Topoisomerase I, domain 1"/>
    <property type="match status" value="1"/>
</dbReference>
<dbReference type="EMBL" id="CCRF01000058">
    <property type="protein sequence ID" value="CEE01701.1"/>
    <property type="molecule type" value="Genomic_DNA"/>
</dbReference>
<keyword evidence="3" id="KW-1185">Reference proteome</keyword>
<evidence type="ECO:0000313" key="2">
    <source>
        <dbReference type="EMBL" id="CEE01701.1"/>
    </source>
</evidence>
<accession>A0A090IUE5</accession>
<proteinExistence type="predicted"/>
<protein>
    <submittedName>
        <fullName evidence="2">NERD domain-containing protein</fullName>
    </submittedName>
</protein>
<dbReference type="Proteomes" id="UP000040576">
    <property type="component" value="Unassembled WGS sequence"/>
</dbReference>
<dbReference type="SUPFAM" id="SSF57783">
    <property type="entry name" value="Zinc beta-ribbon"/>
    <property type="match status" value="1"/>
</dbReference>
<reference evidence="2 3" key="1">
    <citation type="submission" date="2014-07" db="EMBL/GenBank/DDBJ databases">
        <authorList>
            <person name="Wibberg Daniel"/>
        </authorList>
    </citation>
    <scope>NUCLEOTIDE SEQUENCE [LARGE SCALE GENOMIC DNA]</scope>
</reference>
<dbReference type="AlphaFoldDB" id="A0A090IUE5"/>
<organism evidence="2 3">
    <name type="scientific">Caldibacillus thermoamylovorans</name>
    <dbReference type="NCBI Taxonomy" id="35841"/>
    <lineage>
        <taxon>Bacteria</taxon>
        <taxon>Bacillati</taxon>
        <taxon>Bacillota</taxon>
        <taxon>Bacilli</taxon>
        <taxon>Bacillales</taxon>
        <taxon>Bacillaceae</taxon>
        <taxon>Caldibacillus</taxon>
    </lineage>
</organism>
<sequence length="277" mass="32015">MEGIIQFVVIFFVLGAISIWVNKNLPKWTGKVGERRVQTEIEKLEKLKPNQYKAFHDLYIPKQAGGYSQIDHIVVSEYGIFVLETKNYDGWIFGEENKKYWTQVIYKRKEKFLNPIWQNKGHIKSLKEWLGPEFESVPYFSMVVFFKSASFKTGMNFKEADVIYVRNLIKTIEQYQTTVISKETAEKISGKLNRLMIGNKSKKKEIEKQHVQNINNAKGKQKANVDNSKCPKCGGNLQVKNGKYGKFVGCSNYPKCRYTRKEVINPGSKKIQQSSST</sequence>
<dbReference type="GO" id="GO:0006265">
    <property type="term" value="P:DNA topological change"/>
    <property type="evidence" value="ECO:0007669"/>
    <property type="project" value="InterPro"/>
</dbReference>
<dbReference type="InterPro" id="IPR013498">
    <property type="entry name" value="Topo_IA_Znf"/>
</dbReference>
<dbReference type="GO" id="GO:0003677">
    <property type="term" value="F:DNA binding"/>
    <property type="evidence" value="ECO:0007669"/>
    <property type="project" value="InterPro"/>
</dbReference>
<feature type="domain" description="NERD" evidence="1">
    <location>
        <begin position="29"/>
        <end position="149"/>
    </location>
</feature>
<dbReference type="InterPro" id="IPR011528">
    <property type="entry name" value="NERD"/>
</dbReference>
<dbReference type="GO" id="GO:0003916">
    <property type="term" value="F:DNA topoisomerase activity"/>
    <property type="evidence" value="ECO:0007669"/>
    <property type="project" value="InterPro"/>
</dbReference>
<dbReference type="GeneID" id="92961087"/>
<dbReference type="Pfam" id="PF08378">
    <property type="entry name" value="NERD"/>
    <property type="match status" value="1"/>
</dbReference>
<dbReference type="Pfam" id="PF01396">
    <property type="entry name" value="Zn_ribbon_Top1"/>
    <property type="match status" value="1"/>
</dbReference>
<dbReference type="RefSeq" id="WP_051989081.1">
    <property type="nucleotide sequence ID" value="NZ_CCRF01000058.1"/>
</dbReference>